<dbReference type="InterPro" id="IPR043128">
    <property type="entry name" value="Rev_trsase/Diguanyl_cyclase"/>
</dbReference>
<evidence type="ECO:0000259" key="4">
    <source>
        <dbReference type="PROSITE" id="PS01124"/>
    </source>
</evidence>
<evidence type="ECO:0000256" key="3">
    <source>
        <dbReference type="ARBA" id="ARBA00023163"/>
    </source>
</evidence>
<dbReference type="SUPFAM" id="SSF46689">
    <property type="entry name" value="Homeodomain-like"/>
    <property type="match status" value="1"/>
</dbReference>
<dbReference type="InterPro" id="IPR018062">
    <property type="entry name" value="HTH_AraC-typ_CS"/>
</dbReference>
<dbReference type="PANTHER" id="PTHR43280">
    <property type="entry name" value="ARAC-FAMILY TRANSCRIPTIONAL REGULATOR"/>
    <property type="match status" value="1"/>
</dbReference>
<organism evidence="5 6">
    <name type="scientific">Anaerocolumna jejuensis DSM 15929</name>
    <dbReference type="NCBI Taxonomy" id="1121322"/>
    <lineage>
        <taxon>Bacteria</taxon>
        <taxon>Bacillati</taxon>
        <taxon>Bacillota</taxon>
        <taxon>Clostridia</taxon>
        <taxon>Lachnospirales</taxon>
        <taxon>Lachnospiraceae</taxon>
        <taxon>Anaerocolumna</taxon>
    </lineage>
</organism>
<feature type="domain" description="HTH araC/xylS-type" evidence="4">
    <location>
        <begin position="316"/>
        <end position="414"/>
    </location>
</feature>
<dbReference type="GO" id="GO:0003700">
    <property type="term" value="F:DNA-binding transcription factor activity"/>
    <property type="evidence" value="ECO:0007669"/>
    <property type="project" value="InterPro"/>
</dbReference>
<proteinExistence type="predicted"/>
<dbReference type="InterPro" id="IPR020449">
    <property type="entry name" value="Tscrpt_reg_AraC-type_HTH"/>
</dbReference>
<dbReference type="InterPro" id="IPR009057">
    <property type="entry name" value="Homeodomain-like_sf"/>
</dbReference>
<name>A0A1M6M1U4_9FIRM</name>
<gene>
    <name evidence="5" type="ORF">SAMN02745136_00803</name>
</gene>
<dbReference type="EMBL" id="FRAC01000007">
    <property type="protein sequence ID" value="SHJ77415.1"/>
    <property type="molecule type" value="Genomic_DNA"/>
</dbReference>
<dbReference type="STRING" id="1121322.SAMN02745136_00803"/>
<evidence type="ECO:0000256" key="2">
    <source>
        <dbReference type="ARBA" id="ARBA00023125"/>
    </source>
</evidence>
<dbReference type="RefSeq" id="WP_073273190.1">
    <property type="nucleotide sequence ID" value="NZ_FRAC01000007.1"/>
</dbReference>
<accession>A0A1M6M1U4</accession>
<evidence type="ECO:0000256" key="1">
    <source>
        <dbReference type="ARBA" id="ARBA00023015"/>
    </source>
</evidence>
<dbReference type="SMART" id="SM00342">
    <property type="entry name" value="HTH_ARAC"/>
    <property type="match status" value="1"/>
</dbReference>
<dbReference type="PANTHER" id="PTHR43280:SF28">
    <property type="entry name" value="HTH-TYPE TRANSCRIPTIONAL ACTIVATOR RHAS"/>
    <property type="match status" value="1"/>
</dbReference>
<dbReference type="InterPro" id="IPR018060">
    <property type="entry name" value="HTH_AraC"/>
</dbReference>
<keyword evidence="2 5" id="KW-0238">DNA-binding</keyword>
<keyword evidence="6" id="KW-1185">Reference proteome</keyword>
<dbReference type="PRINTS" id="PR00032">
    <property type="entry name" value="HTHARAC"/>
</dbReference>
<evidence type="ECO:0000313" key="5">
    <source>
        <dbReference type="EMBL" id="SHJ77415.1"/>
    </source>
</evidence>
<dbReference type="Pfam" id="PF12833">
    <property type="entry name" value="HTH_18"/>
    <property type="match status" value="1"/>
</dbReference>
<evidence type="ECO:0000313" key="6">
    <source>
        <dbReference type="Proteomes" id="UP000184386"/>
    </source>
</evidence>
<keyword evidence="1" id="KW-0805">Transcription regulation</keyword>
<dbReference type="PROSITE" id="PS01124">
    <property type="entry name" value="HTH_ARAC_FAMILY_2"/>
    <property type="match status" value="1"/>
</dbReference>
<dbReference type="AlphaFoldDB" id="A0A1M6M1U4"/>
<dbReference type="PROSITE" id="PS00041">
    <property type="entry name" value="HTH_ARAC_FAMILY_1"/>
    <property type="match status" value="1"/>
</dbReference>
<keyword evidence="3" id="KW-0804">Transcription</keyword>
<dbReference type="Gene3D" id="1.10.10.60">
    <property type="entry name" value="Homeodomain-like"/>
    <property type="match status" value="2"/>
</dbReference>
<protein>
    <submittedName>
        <fullName evidence="5">Response regulator containing CheY-like receiver domain and AraC-type DNA-binding domain</fullName>
    </submittedName>
</protein>
<dbReference type="Proteomes" id="UP000184386">
    <property type="component" value="Unassembled WGS sequence"/>
</dbReference>
<dbReference type="Gene3D" id="3.30.70.270">
    <property type="match status" value="1"/>
</dbReference>
<sequence length="720" mass="81432">MQDGTIYLKRIMDTYYKVTETGSFCFDTRLNPVLSHPELIPLHEFTCLGFNKLLSFLAETFSSTVSDNKYYAYFLHNNIVCHVVFLTDNNNYIGAIVTEPILVKSLTDAELNALASQNRIPNLTYTDLHKILLKKKIVAYDKAMTYGTVLYSLCTSLFKENAGLQILKSYPNTTKKTASLPVDDGPVWNVKGIERHIPSSTYLSIKRAIQEGDTKKIIHIINQQSASNAPMYQLHNTDHIRSIKNSFIKLCSMVCYTAIDAGAPYVQTLDMSDDMILKMELTDNITELYEMMKNTLIELTRAVSDSKKSIYSQPVRKILDYLYSHYSEKITLEDLSNITRLSTYYISNLIKTETGLSLNDNINKIRIEQSQKMLLEKNASILEVAQSVGFRYQNHFAAVFKKYSGITPSDYRNAHGISLSGNYPQLDMPIGEIISQATQQAKSKLAIFNGLYDTARIVDPVEHTSWFIYENDTPQPELNCYNFWNKNESCQNCVSMRAYVQNDTFFKLEQKNGQTYLVLAFPEGIGKSTYITEIIKDISNQSIINISPGGQNSAINTADSFKDAQTGFYTRYYIDKHLPEEIRKSKIEQTQLSLIAAVITLPEKTADTYEAASLIADSNQVCLEASLKACLDTCLTSPDDWIGHYAGNILLFVLHNSTEEQIIDISHTIQNKLSERLNTLGYKDISVHTAEQSLNQEPLETGEMLYLLIAKLYAKAQSDT</sequence>
<reference evidence="5 6" key="1">
    <citation type="submission" date="2016-11" db="EMBL/GenBank/DDBJ databases">
        <authorList>
            <person name="Jaros S."/>
            <person name="Januszkiewicz K."/>
            <person name="Wedrychowicz H."/>
        </authorList>
    </citation>
    <scope>NUCLEOTIDE SEQUENCE [LARGE SCALE GENOMIC DNA]</scope>
    <source>
        <strain evidence="5 6">DSM 15929</strain>
    </source>
</reference>
<dbReference type="GO" id="GO:0043565">
    <property type="term" value="F:sequence-specific DNA binding"/>
    <property type="evidence" value="ECO:0007669"/>
    <property type="project" value="InterPro"/>
</dbReference>